<protein>
    <recommendedName>
        <fullName evidence="3">HEAT repeat domain-containing protein</fullName>
    </recommendedName>
</protein>
<accession>A0A178YK75</accession>
<dbReference type="InterPro" id="IPR016024">
    <property type="entry name" value="ARM-type_fold"/>
</dbReference>
<name>A0A178YK75_SINSA</name>
<reference evidence="1 2" key="1">
    <citation type="submission" date="2015-11" db="EMBL/GenBank/DDBJ databases">
        <title>Ensifer anhuiense sp. nov., an effective nitrogen fixation bacterium with Glycine soja.</title>
        <authorList>
            <person name="Yan H."/>
            <person name="Chen W."/>
        </authorList>
    </citation>
    <scope>NUCLEOTIDE SEQUENCE [LARGE SCALE GENOMIC DNA]</scope>
    <source>
        <strain evidence="1 2">LMG 7837</strain>
    </source>
</reference>
<proteinExistence type="predicted"/>
<gene>
    <name evidence="1" type="ORF">ATB98_03650</name>
</gene>
<evidence type="ECO:0008006" key="3">
    <source>
        <dbReference type="Google" id="ProtNLM"/>
    </source>
</evidence>
<keyword evidence="2" id="KW-1185">Reference proteome</keyword>
<organism evidence="1 2">
    <name type="scientific">Sinorhizobium saheli</name>
    <dbReference type="NCBI Taxonomy" id="36856"/>
    <lineage>
        <taxon>Bacteria</taxon>
        <taxon>Pseudomonadati</taxon>
        <taxon>Pseudomonadota</taxon>
        <taxon>Alphaproteobacteria</taxon>
        <taxon>Hyphomicrobiales</taxon>
        <taxon>Rhizobiaceae</taxon>
        <taxon>Sinorhizobium/Ensifer group</taxon>
        <taxon>Sinorhizobium</taxon>
    </lineage>
</organism>
<dbReference type="RefSeq" id="WP_066871353.1">
    <property type="nucleotide sequence ID" value="NZ_LNQB01000064.1"/>
</dbReference>
<sequence>MTGEIAAHPTADLLQMIKDEAGSEGGLIYEAEQCLFKRWRQGIDLKFLVSLLDSETSEERLRGAYYLGEALPPGEGIIDTAVKLASDPHSYCRRTLVGYITASGLYDDRIAQALAHGFFDLDINVRAATINWAVFTTDDRFGTFSLLVEKGEGATESEFWREPELKRGVRALSIARRLRDGESVEEVRKNTPEEDSFTFDYLQFFEKRLIRYVTKPSSSHPQR</sequence>
<dbReference type="STRING" id="36856.ATB98_03650"/>
<dbReference type="Proteomes" id="UP000078507">
    <property type="component" value="Unassembled WGS sequence"/>
</dbReference>
<dbReference type="SUPFAM" id="SSF48371">
    <property type="entry name" value="ARM repeat"/>
    <property type="match status" value="1"/>
</dbReference>
<evidence type="ECO:0000313" key="2">
    <source>
        <dbReference type="Proteomes" id="UP000078507"/>
    </source>
</evidence>
<dbReference type="OrthoDB" id="8373263at2"/>
<comment type="caution">
    <text evidence="1">The sequence shown here is derived from an EMBL/GenBank/DDBJ whole genome shotgun (WGS) entry which is preliminary data.</text>
</comment>
<dbReference type="AlphaFoldDB" id="A0A178YK75"/>
<evidence type="ECO:0000313" key="1">
    <source>
        <dbReference type="EMBL" id="OAP47701.1"/>
    </source>
</evidence>
<dbReference type="EMBL" id="LNQB01000064">
    <property type="protein sequence ID" value="OAP47701.1"/>
    <property type="molecule type" value="Genomic_DNA"/>
</dbReference>